<keyword evidence="4" id="KW-1185">Reference proteome</keyword>
<dbReference type="InterPro" id="IPR036034">
    <property type="entry name" value="PDZ_sf"/>
</dbReference>
<protein>
    <submittedName>
        <fullName evidence="3">Proteasome 26S non-ATPase subunit 9</fullName>
    </submittedName>
</protein>
<keyword evidence="1" id="KW-0143">Chaperone</keyword>
<accession>A0A0L7LVI5</accession>
<dbReference type="Proteomes" id="UP000037510">
    <property type="component" value="Unassembled WGS sequence"/>
</dbReference>
<dbReference type="Gene3D" id="6.10.140.1710">
    <property type="match status" value="1"/>
</dbReference>
<dbReference type="AlphaFoldDB" id="A0A0L7LVI5"/>
<dbReference type="PANTHER" id="PTHR12651:SF1">
    <property type="entry name" value="26S PROTEASOME NON-ATPASE REGULATORY SUBUNIT 9"/>
    <property type="match status" value="1"/>
</dbReference>
<dbReference type="EMBL" id="JTDY01000011">
    <property type="protein sequence ID" value="KOB79445.1"/>
    <property type="molecule type" value="Genomic_DNA"/>
</dbReference>
<evidence type="ECO:0000313" key="3">
    <source>
        <dbReference type="EMBL" id="KOB79445.1"/>
    </source>
</evidence>
<dbReference type="PANTHER" id="PTHR12651">
    <property type="entry name" value="26S PROTEASOME NON-ATPASE REGULATORY SUBUNIT 9"/>
    <property type="match status" value="1"/>
</dbReference>
<gene>
    <name evidence="3" type="ORF">OBRU01_00062</name>
</gene>
<dbReference type="GO" id="GO:0005634">
    <property type="term" value="C:nucleus"/>
    <property type="evidence" value="ECO:0007669"/>
    <property type="project" value="TreeGrafter"/>
</dbReference>
<dbReference type="GO" id="GO:0005737">
    <property type="term" value="C:cytoplasm"/>
    <property type="evidence" value="ECO:0007669"/>
    <property type="project" value="TreeGrafter"/>
</dbReference>
<feature type="domain" description="Nas2 N-terminal" evidence="2">
    <location>
        <begin position="11"/>
        <end position="56"/>
    </location>
</feature>
<name>A0A0L7LVI5_OPEBR</name>
<organism evidence="3 4">
    <name type="scientific">Operophtera brumata</name>
    <name type="common">Winter moth</name>
    <name type="synonym">Phalaena brumata</name>
    <dbReference type="NCBI Taxonomy" id="104452"/>
    <lineage>
        <taxon>Eukaryota</taxon>
        <taxon>Metazoa</taxon>
        <taxon>Ecdysozoa</taxon>
        <taxon>Arthropoda</taxon>
        <taxon>Hexapoda</taxon>
        <taxon>Insecta</taxon>
        <taxon>Pterygota</taxon>
        <taxon>Neoptera</taxon>
        <taxon>Endopterygota</taxon>
        <taxon>Lepidoptera</taxon>
        <taxon>Glossata</taxon>
        <taxon>Ditrysia</taxon>
        <taxon>Geometroidea</taxon>
        <taxon>Geometridae</taxon>
        <taxon>Larentiinae</taxon>
        <taxon>Operophtera</taxon>
    </lineage>
</organism>
<dbReference type="GO" id="GO:0070682">
    <property type="term" value="P:proteasome regulatory particle assembly"/>
    <property type="evidence" value="ECO:0007669"/>
    <property type="project" value="InterPro"/>
</dbReference>
<dbReference type="Pfam" id="PF18265">
    <property type="entry name" value="Nas2_N"/>
    <property type="match status" value="1"/>
</dbReference>
<reference evidence="3 4" key="1">
    <citation type="journal article" date="2015" name="Genome Biol. Evol.">
        <title>The genome of winter moth (Operophtera brumata) provides a genomic perspective on sexual dimorphism and phenology.</title>
        <authorList>
            <person name="Derks M.F."/>
            <person name="Smit S."/>
            <person name="Salis L."/>
            <person name="Schijlen E."/>
            <person name="Bossers A."/>
            <person name="Mateman C."/>
            <person name="Pijl A.S."/>
            <person name="de Ridder D."/>
            <person name="Groenen M.A."/>
            <person name="Visser M.E."/>
            <person name="Megens H.J."/>
        </authorList>
    </citation>
    <scope>NUCLEOTIDE SEQUENCE [LARGE SCALE GENOMIC DNA]</scope>
    <source>
        <strain evidence="3">WM2013NL</strain>
        <tissue evidence="3">Head and thorax</tissue>
    </source>
</reference>
<dbReference type="Gene3D" id="2.30.42.10">
    <property type="match status" value="1"/>
</dbReference>
<proteinExistence type="predicted"/>
<sequence length="162" mass="17810">MEGPKRDQVLKLIEEKGKLENDLREQHEILKTNQIGMTEPLVDDQGFPREDIDVYQGIADIHSEDATVDPIAFRPAIISSDYSNVDHADSVPLKPFIVVNTVDSGSPADIAVSNIVSHSVGQPINVQLMRGKLVIGVTLVPKPWSDRGRGLLGCHIQKVELN</sequence>
<dbReference type="InterPro" id="IPR035269">
    <property type="entry name" value="PSMD9"/>
</dbReference>
<dbReference type="STRING" id="104452.A0A0L7LVI5"/>
<keyword evidence="3" id="KW-0647">Proteasome</keyword>
<evidence type="ECO:0000313" key="4">
    <source>
        <dbReference type="Proteomes" id="UP000037510"/>
    </source>
</evidence>
<comment type="caution">
    <text evidence="3">The sequence shown here is derived from an EMBL/GenBank/DDBJ whole genome shotgun (WGS) entry which is preliminary data.</text>
</comment>
<dbReference type="InterPro" id="IPR040815">
    <property type="entry name" value="Nas2_N"/>
</dbReference>
<dbReference type="GO" id="GO:0000502">
    <property type="term" value="C:proteasome complex"/>
    <property type="evidence" value="ECO:0007669"/>
    <property type="project" value="UniProtKB-KW"/>
</dbReference>
<evidence type="ECO:0000259" key="2">
    <source>
        <dbReference type="Pfam" id="PF18265"/>
    </source>
</evidence>
<evidence type="ECO:0000256" key="1">
    <source>
        <dbReference type="ARBA" id="ARBA00023186"/>
    </source>
</evidence>